<organism evidence="1 2">
    <name type="scientific">Vreelandella arcis</name>
    <dbReference type="NCBI Taxonomy" id="416873"/>
    <lineage>
        <taxon>Bacteria</taxon>
        <taxon>Pseudomonadati</taxon>
        <taxon>Pseudomonadota</taxon>
        <taxon>Gammaproteobacteria</taxon>
        <taxon>Oceanospirillales</taxon>
        <taxon>Halomonadaceae</taxon>
        <taxon>Vreelandella</taxon>
    </lineage>
</organism>
<dbReference type="AlphaFoldDB" id="A0A1G9XLR8"/>
<reference evidence="2" key="1">
    <citation type="submission" date="2016-10" db="EMBL/GenBank/DDBJ databases">
        <authorList>
            <person name="Varghese N."/>
            <person name="Submissions S."/>
        </authorList>
    </citation>
    <scope>NUCLEOTIDE SEQUENCE [LARGE SCALE GENOMIC DNA]</scope>
    <source>
        <strain evidence="2">CGMCC 1.6494</strain>
    </source>
</reference>
<accession>A0A1G9XLR8</accession>
<proteinExistence type="predicted"/>
<dbReference type="STRING" id="416873.SAMN04487951_101333"/>
<dbReference type="Proteomes" id="UP000199677">
    <property type="component" value="Unassembled WGS sequence"/>
</dbReference>
<keyword evidence="2" id="KW-1185">Reference proteome</keyword>
<name>A0A1G9XLR8_9GAMM</name>
<dbReference type="EMBL" id="FNII01000001">
    <property type="protein sequence ID" value="SDM97700.1"/>
    <property type="molecule type" value="Genomic_DNA"/>
</dbReference>
<evidence type="ECO:0008006" key="3">
    <source>
        <dbReference type="Google" id="ProtNLM"/>
    </source>
</evidence>
<protein>
    <recommendedName>
        <fullName evidence="3">Antitoxin Xre/MbcA/ParS-like toxin-binding domain-containing protein</fullName>
    </recommendedName>
</protein>
<evidence type="ECO:0000313" key="1">
    <source>
        <dbReference type="EMBL" id="SDM97700.1"/>
    </source>
</evidence>
<evidence type="ECO:0000313" key="2">
    <source>
        <dbReference type="Proteomes" id="UP000199677"/>
    </source>
</evidence>
<gene>
    <name evidence="1" type="ORF">SAMN04487951_101333</name>
</gene>
<sequence length="106" mass="11894">MQPLSPDVLAILLPLGILCAALLLFGTGLVWARYRDRQSEEEREKITQTILDLVELWAGSRTAAWTWYRTYTISALGGLTAEQLIMRGRANDVIAYLTHIRQGGYA</sequence>